<sequence length="616" mass="68061">MSTLLLAPFNDSMRLGQGYNSFLQTPCLGNAVDISNAKYVESDDEKAPSQTVSYSARFVEKMSDIVHAMNISAGSSIRTGSVSVSGGGNNIDEIKFAESDLNAVISVKVVNQTRNLRDNISFNHIKNMDSARFHDIYGDTFISGFIEGGDLHGIISIRTIDATRKSEVKNKLRSQFNGANTEWAPSSSAVISEALRQAEVTVTVNWSGGGIIKPSDEEWTIESLIRASSAFADNVAKCPQRTWAILTRYDTVEGFVNWAYDLSPKVTVRRYEGVQRYTSDLLDMYIEYKGNLLILNDAIRHTDRYEASKDPRAVGMSIDSLIEARKHLRAEMNKIVGNIEILDKDPEKIHTLLGQNDITAPELWRVKLPFRKDPTGEAATKSVFESLLEGLPIQAELSKSLPPSAEKYPPLCDSYESLGQIEKSALADLTRERPEINKHFHLSRPIGSNGKGTYFNNVDFLKPSVYITAVKASTFRGCLNYLGIFYSNGLTVSHGCLRGQHDVFELELSPEEGEKIIAAVVETGEEQGVEDAEPRITKLALYTNRANKLVAEPPVKPKTETADKRTFSPVESISHEPVEGGSLVKGFWGFSQNGRVGLEDDGIWRLGVVWGNPPKA</sequence>
<protein>
    <submittedName>
        <fullName evidence="1">Uncharacterized protein</fullName>
    </submittedName>
</protein>
<dbReference type="AlphaFoldDB" id="A0A8J5PHB7"/>
<reference evidence="1" key="1">
    <citation type="submission" date="2021-04" db="EMBL/GenBank/DDBJ databases">
        <title>First draft genome resource for Brassicaceae pathogens Fusarium oxysporum f. sp. raphani and Fusarium oxysporum f. sp. rapae.</title>
        <authorList>
            <person name="Asai S."/>
        </authorList>
    </citation>
    <scope>NUCLEOTIDE SEQUENCE</scope>
    <source>
        <strain evidence="1">Tf1262</strain>
    </source>
</reference>
<proteinExistence type="predicted"/>
<evidence type="ECO:0000313" key="1">
    <source>
        <dbReference type="EMBL" id="KAG7423899.1"/>
    </source>
</evidence>
<dbReference type="EMBL" id="JAELUR010000014">
    <property type="protein sequence ID" value="KAG7423899.1"/>
    <property type="molecule type" value="Genomic_DNA"/>
</dbReference>
<organism evidence="1 2">
    <name type="scientific">Fusarium oxysporum f. sp. raphani</name>
    <dbReference type="NCBI Taxonomy" id="96318"/>
    <lineage>
        <taxon>Eukaryota</taxon>
        <taxon>Fungi</taxon>
        <taxon>Dikarya</taxon>
        <taxon>Ascomycota</taxon>
        <taxon>Pezizomycotina</taxon>
        <taxon>Sordariomycetes</taxon>
        <taxon>Hypocreomycetidae</taxon>
        <taxon>Hypocreales</taxon>
        <taxon>Nectriaceae</taxon>
        <taxon>Fusarium</taxon>
        <taxon>Fusarium oxysporum species complex</taxon>
    </lineage>
</organism>
<dbReference type="Proteomes" id="UP000693942">
    <property type="component" value="Unassembled WGS sequence"/>
</dbReference>
<accession>A0A8J5PHB7</accession>
<name>A0A8J5PHB7_FUSOX</name>
<gene>
    <name evidence="1" type="ORF">Forpi1262_v015147</name>
</gene>
<comment type="caution">
    <text evidence="1">The sequence shown here is derived from an EMBL/GenBank/DDBJ whole genome shotgun (WGS) entry which is preliminary data.</text>
</comment>
<evidence type="ECO:0000313" key="2">
    <source>
        <dbReference type="Proteomes" id="UP000693942"/>
    </source>
</evidence>